<sequence length="226" mass="24573">MSKTCKALFDFTARKSSELSLKKGETITNVKVVTKDWYKGRNAVGEVGVFPSTYVVMIDVGKVMKQCVAKYDYDGGARSEGKLCFSKGDRIAVLAEVSPDWWTGSTKDGRTGLFPAKFVAEELRGTLKFDSAQVASALAASRASNSTATSATVSPAHAHSASLSTAPPTFASPTLRDFPIAFKMPRRHVPTTEAKVYRRREGEREAAARREAEAKLRELSTLLTAK</sequence>
<dbReference type="GO" id="GO:0043328">
    <property type="term" value="P:protein transport to vacuole involved in ubiquitin-dependent protein catabolic process via the multivesicular body sorting pathway"/>
    <property type="evidence" value="ECO:0007669"/>
    <property type="project" value="TreeGrafter"/>
</dbReference>
<name>A0A7S1YFE2_9EUKA</name>
<dbReference type="AlphaFoldDB" id="A0A7S1YFE2"/>
<dbReference type="InterPro" id="IPR036028">
    <property type="entry name" value="SH3-like_dom_sf"/>
</dbReference>
<feature type="domain" description="SH3" evidence="3">
    <location>
        <begin position="1"/>
        <end position="60"/>
    </location>
</feature>
<dbReference type="Pfam" id="PF00018">
    <property type="entry name" value="SH3_1"/>
    <property type="match status" value="1"/>
</dbReference>
<dbReference type="SMART" id="SM00326">
    <property type="entry name" value="SH3"/>
    <property type="match status" value="2"/>
</dbReference>
<feature type="domain" description="SH3" evidence="3">
    <location>
        <begin position="62"/>
        <end position="124"/>
    </location>
</feature>
<dbReference type="Gene3D" id="2.30.30.40">
    <property type="entry name" value="SH3 Domains"/>
    <property type="match status" value="2"/>
</dbReference>
<evidence type="ECO:0000313" key="4">
    <source>
        <dbReference type="EMBL" id="CAD9296912.1"/>
    </source>
</evidence>
<dbReference type="GO" id="GO:0033565">
    <property type="term" value="C:ESCRT-0 complex"/>
    <property type="evidence" value="ECO:0007669"/>
    <property type="project" value="TreeGrafter"/>
</dbReference>
<keyword evidence="1 2" id="KW-0728">SH3 domain</keyword>
<evidence type="ECO:0000256" key="2">
    <source>
        <dbReference type="PROSITE-ProRule" id="PRU00192"/>
    </source>
</evidence>
<dbReference type="PRINTS" id="PR00452">
    <property type="entry name" value="SH3DOMAIN"/>
</dbReference>
<dbReference type="CDD" id="cd00174">
    <property type="entry name" value="SH3"/>
    <property type="match status" value="2"/>
</dbReference>
<reference evidence="4" key="1">
    <citation type="submission" date="2021-01" db="EMBL/GenBank/DDBJ databases">
        <authorList>
            <person name="Corre E."/>
            <person name="Pelletier E."/>
            <person name="Niang G."/>
            <person name="Scheremetjew M."/>
            <person name="Finn R."/>
            <person name="Kale V."/>
            <person name="Holt S."/>
            <person name="Cochrane G."/>
            <person name="Meng A."/>
            <person name="Brown T."/>
            <person name="Cohen L."/>
        </authorList>
    </citation>
    <scope>NUCLEOTIDE SEQUENCE</scope>
    <source>
        <strain evidence="4">ATCC 50979</strain>
    </source>
</reference>
<dbReference type="SUPFAM" id="SSF50044">
    <property type="entry name" value="SH3-domain"/>
    <property type="match status" value="2"/>
</dbReference>
<organism evidence="4">
    <name type="scientific">Sexangularia sp. CB-2014</name>
    <dbReference type="NCBI Taxonomy" id="1486929"/>
    <lineage>
        <taxon>Eukaryota</taxon>
        <taxon>Amoebozoa</taxon>
        <taxon>Tubulinea</taxon>
        <taxon>Elardia</taxon>
        <taxon>Arcellinida</taxon>
        <taxon>Arcellinida incertae sedis</taxon>
        <taxon>Sexangularia</taxon>
    </lineage>
</organism>
<protein>
    <recommendedName>
        <fullName evidence="3">SH3 domain-containing protein</fullName>
    </recommendedName>
</protein>
<evidence type="ECO:0000256" key="1">
    <source>
        <dbReference type="ARBA" id="ARBA00022443"/>
    </source>
</evidence>
<dbReference type="EMBL" id="HBGL01007995">
    <property type="protein sequence ID" value="CAD9296912.1"/>
    <property type="molecule type" value="Transcribed_RNA"/>
</dbReference>
<dbReference type="InterPro" id="IPR001452">
    <property type="entry name" value="SH3_domain"/>
</dbReference>
<dbReference type="InterPro" id="IPR050670">
    <property type="entry name" value="STAM"/>
</dbReference>
<proteinExistence type="predicted"/>
<evidence type="ECO:0000259" key="3">
    <source>
        <dbReference type="PROSITE" id="PS50002"/>
    </source>
</evidence>
<accession>A0A7S1YFE2</accession>
<dbReference type="PANTHER" id="PTHR45929">
    <property type="entry name" value="JAK PATHWAY SIGNAL TRANSDUCTION ADAPTOR MOLECULE"/>
    <property type="match status" value="1"/>
</dbReference>
<gene>
    <name evidence="4" type="ORF">SSP0437_LOCUS6167</name>
</gene>
<dbReference type="PROSITE" id="PS50002">
    <property type="entry name" value="SH3"/>
    <property type="match status" value="2"/>
</dbReference>
<dbReference type="Pfam" id="PF14604">
    <property type="entry name" value="SH3_9"/>
    <property type="match status" value="1"/>
</dbReference>
<dbReference type="PANTHER" id="PTHR45929:SF3">
    <property type="entry name" value="JAK PATHWAY SIGNAL TRANSDUCTION ADAPTOR MOLECULE"/>
    <property type="match status" value="1"/>
</dbReference>